<name>A0ABY5LNM2_9VIBR</name>
<evidence type="ECO:0000256" key="7">
    <source>
        <dbReference type="SAM" id="Phobius"/>
    </source>
</evidence>
<evidence type="ECO:0000259" key="9">
    <source>
        <dbReference type="PROSITE" id="PS50192"/>
    </source>
</evidence>
<accession>A0ABY5LNM2</accession>
<evidence type="ECO:0000256" key="1">
    <source>
        <dbReference type="ARBA" id="ARBA00004429"/>
    </source>
</evidence>
<protein>
    <submittedName>
        <fullName evidence="11">Methyl-accepting chemotaxis protein</fullName>
    </submittedName>
</protein>
<evidence type="ECO:0000256" key="5">
    <source>
        <dbReference type="PROSITE-ProRule" id="PRU00284"/>
    </source>
</evidence>
<keyword evidence="2" id="KW-1003">Cell membrane</keyword>
<dbReference type="InterPro" id="IPR004089">
    <property type="entry name" value="MCPsignal_dom"/>
</dbReference>
<keyword evidence="7" id="KW-0812">Transmembrane</keyword>
<dbReference type="Pfam" id="PF00015">
    <property type="entry name" value="MCPsignal"/>
    <property type="match status" value="1"/>
</dbReference>
<keyword evidence="6" id="KW-0175">Coiled coil</keyword>
<dbReference type="RefSeq" id="WP_257086424.1">
    <property type="nucleotide sequence ID" value="NZ_CP102097.1"/>
</dbReference>
<comment type="similarity">
    <text evidence="4">Belongs to the methyl-accepting chemotaxis (MCP) protein family.</text>
</comment>
<reference evidence="11" key="1">
    <citation type="submission" date="2022-07" db="EMBL/GenBank/DDBJ databases">
        <title>Complete genome of Vibrio japonicus strain JCM 31412T and phylogenomic assessment of the Nereis clade of the genus Vibrio.</title>
        <authorList>
            <person name="Shlafstein M.D."/>
            <person name="Emsley S.A."/>
            <person name="Ushijima B."/>
            <person name="Videau P."/>
            <person name="Saw J.H."/>
        </authorList>
    </citation>
    <scope>NUCLEOTIDE SEQUENCE</scope>
    <source>
        <strain evidence="11">JCM 31412</strain>
    </source>
</reference>
<proteinExistence type="inferred from homology"/>
<evidence type="ECO:0000259" key="8">
    <source>
        <dbReference type="PROSITE" id="PS50111"/>
    </source>
</evidence>
<dbReference type="Gene3D" id="1.10.287.950">
    <property type="entry name" value="Methyl-accepting chemotaxis protein"/>
    <property type="match status" value="1"/>
</dbReference>
<keyword evidence="3 5" id="KW-0807">Transducer</keyword>
<evidence type="ECO:0000256" key="6">
    <source>
        <dbReference type="SAM" id="Coils"/>
    </source>
</evidence>
<dbReference type="SMART" id="SM00304">
    <property type="entry name" value="HAMP"/>
    <property type="match status" value="1"/>
</dbReference>
<dbReference type="PROSITE" id="PS50885">
    <property type="entry name" value="HAMP"/>
    <property type="match status" value="1"/>
</dbReference>
<dbReference type="EMBL" id="CP102097">
    <property type="protein sequence ID" value="UUM32755.1"/>
    <property type="molecule type" value="Genomic_DNA"/>
</dbReference>
<keyword evidence="7" id="KW-1133">Transmembrane helix</keyword>
<dbReference type="InterPro" id="IPR000727">
    <property type="entry name" value="T_SNARE_dom"/>
</dbReference>
<evidence type="ECO:0000313" key="12">
    <source>
        <dbReference type="Proteomes" id="UP001058602"/>
    </source>
</evidence>
<dbReference type="PANTHER" id="PTHR32089:SF120">
    <property type="entry name" value="METHYL-ACCEPTING CHEMOTAXIS PROTEIN TLPQ"/>
    <property type="match status" value="1"/>
</dbReference>
<comment type="subcellular location">
    <subcellularLocation>
        <location evidence="1">Cell inner membrane</location>
        <topology evidence="1">Multi-pass membrane protein</topology>
    </subcellularLocation>
</comment>
<evidence type="ECO:0000256" key="3">
    <source>
        <dbReference type="ARBA" id="ARBA00023224"/>
    </source>
</evidence>
<dbReference type="SMART" id="SM00283">
    <property type="entry name" value="MA"/>
    <property type="match status" value="1"/>
</dbReference>
<evidence type="ECO:0000256" key="2">
    <source>
        <dbReference type="ARBA" id="ARBA00022519"/>
    </source>
</evidence>
<keyword evidence="12" id="KW-1185">Reference proteome</keyword>
<gene>
    <name evidence="11" type="ORF">NP165_14415</name>
</gene>
<feature type="domain" description="Methyl-accepting transducer" evidence="8">
    <location>
        <begin position="263"/>
        <end position="499"/>
    </location>
</feature>
<evidence type="ECO:0000259" key="10">
    <source>
        <dbReference type="PROSITE" id="PS50885"/>
    </source>
</evidence>
<dbReference type="Proteomes" id="UP001058602">
    <property type="component" value="Chromosome 2"/>
</dbReference>
<feature type="transmembrane region" description="Helical" evidence="7">
    <location>
        <begin position="183"/>
        <end position="207"/>
    </location>
</feature>
<dbReference type="PRINTS" id="PR00260">
    <property type="entry name" value="CHEMTRNSDUCR"/>
</dbReference>
<dbReference type="InterPro" id="IPR004090">
    <property type="entry name" value="Chemotax_Me-accpt_rcpt"/>
</dbReference>
<organism evidence="11 12">
    <name type="scientific">Vibrio japonicus</name>
    <dbReference type="NCBI Taxonomy" id="1824638"/>
    <lineage>
        <taxon>Bacteria</taxon>
        <taxon>Pseudomonadati</taxon>
        <taxon>Pseudomonadota</taxon>
        <taxon>Gammaproteobacteria</taxon>
        <taxon>Vibrionales</taxon>
        <taxon>Vibrionaceae</taxon>
        <taxon>Vibrio</taxon>
    </lineage>
</organism>
<feature type="domain" description="HAMP" evidence="10">
    <location>
        <begin position="204"/>
        <end position="258"/>
    </location>
</feature>
<dbReference type="InterPro" id="IPR003660">
    <property type="entry name" value="HAMP_dom"/>
</dbReference>
<sequence length="535" mass="58624">MNIKRKITIALIWLLIGFTAQSAFMLYQSNRIHESSVLISEAIEPTVAKSYELQIEIIQIQQWLTDISATRGLDGLNDGIDVAQEHYDKAHNLIAELASLDKENASAYENLKPALDSYFKTGKVMANAYIEFGPSGGNKMMSEFDEASEQISNQIENVMTIVTQRSRYYAEQQVESSTAIQQAMYVTTVLFVITLVAMYFFAINGVLKPINAMASMAEDLAQGEGDLTKRLDESRQDELGVTARWINRFVEKTQETIKTVGKATDELADATETLHRSVQQARDGMSSQLVEAEQAASAMNEMMATAKEVAQHTSKTAAGTEKAMSLSLESREVSEATSVQITALVTEMEKAQAVIEQLSADSTSIGAMLDVINGISEQTNLLALNAAIEAARAGEQGRGFAVVADEVRSLAGRSQQSTEDIQATINQLQQSIQEAIDVIQSGGRLANESVNSVEQVKQSLEVIGTNITDINEMNIQIATAAEEQSQVSMEINRNIENVSHVTNANSDYVNTVYQTGENIKSNVEQINRLMSKFIV</sequence>
<keyword evidence="7" id="KW-0472">Membrane</keyword>
<dbReference type="CDD" id="cd11386">
    <property type="entry name" value="MCP_signal"/>
    <property type="match status" value="1"/>
</dbReference>
<dbReference type="SUPFAM" id="SSF58104">
    <property type="entry name" value="Methyl-accepting chemotaxis protein (MCP) signaling domain"/>
    <property type="match status" value="1"/>
</dbReference>
<dbReference type="Pfam" id="PF00672">
    <property type="entry name" value="HAMP"/>
    <property type="match status" value="1"/>
</dbReference>
<dbReference type="PROSITE" id="PS50192">
    <property type="entry name" value="T_SNARE"/>
    <property type="match status" value="1"/>
</dbReference>
<dbReference type="PANTHER" id="PTHR32089">
    <property type="entry name" value="METHYL-ACCEPTING CHEMOTAXIS PROTEIN MCPB"/>
    <property type="match status" value="1"/>
</dbReference>
<keyword evidence="2" id="KW-0997">Cell inner membrane</keyword>
<feature type="domain" description="T-SNARE coiled-coil homology" evidence="9">
    <location>
        <begin position="450"/>
        <end position="512"/>
    </location>
</feature>
<dbReference type="PROSITE" id="PS50111">
    <property type="entry name" value="CHEMOTAXIS_TRANSDUC_2"/>
    <property type="match status" value="1"/>
</dbReference>
<evidence type="ECO:0000313" key="11">
    <source>
        <dbReference type="EMBL" id="UUM32755.1"/>
    </source>
</evidence>
<evidence type="ECO:0000256" key="4">
    <source>
        <dbReference type="ARBA" id="ARBA00029447"/>
    </source>
</evidence>
<dbReference type="CDD" id="cd06225">
    <property type="entry name" value="HAMP"/>
    <property type="match status" value="1"/>
</dbReference>
<feature type="coiled-coil region" evidence="6">
    <location>
        <begin position="83"/>
        <end position="110"/>
    </location>
</feature>